<evidence type="ECO:0000256" key="3">
    <source>
        <dbReference type="ARBA" id="ARBA00022833"/>
    </source>
</evidence>
<feature type="region of interest" description="Disordered" evidence="6">
    <location>
        <begin position="645"/>
        <end position="720"/>
    </location>
</feature>
<feature type="compositionally biased region" description="Polar residues" evidence="6">
    <location>
        <begin position="531"/>
        <end position="551"/>
    </location>
</feature>
<feature type="compositionally biased region" description="Basic residues" evidence="6">
    <location>
        <begin position="73"/>
        <end position="89"/>
    </location>
</feature>
<feature type="compositionally biased region" description="Low complexity" evidence="6">
    <location>
        <begin position="1645"/>
        <end position="1688"/>
    </location>
</feature>
<feature type="compositionally biased region" description="Basic and acidic residues" evidence="6">
    <location>
        <begin position="1602"/>
        <end position="1612"/>
    </location>
</feature>
<evidence type="ECO:0000256" key="2">
    <source>
        <dbReference type="ARBA" id="ARBA00022771"/>
    </source>
</evidence>
<feature type="compositionally biased region" description="Gly residues" evidence="6">
    <location>
        <begin position="1265"/>
        <end position="1278"/>
    </location>
</feature>
<reference evidence="8" key="1">
    <citation type="journal article" date="2020" name="Fungal Divers.">
        <title>Resolving the Mortierellaceae phylogeny through synthesis of multi-gene phylogenetics and phylogenomics.</title>
        <authorList>
            <person name="Vandepol N."/>
            <person name="Liber J."/>
            <person name="Desiro A."/>
            <person name="Na H."/>
            <person name="Kennedy M."/>
            <person name="Barry K."/>
            <person name="Grigoriev I.V."/>
            <person name="Miller A.N."/>
            <person name="O'Donnell K."/>
            <person name="Stajich J.E."/>
            <person name="Bonito G."/>
        </authorList>
    </citation>
    <scope>NUCLEOTIDE SEQUENCE</scope>
    <source>
        <strain evidence="8">BC1065</strain>
    </source>
</reference>
<evidence type="ECO:0000313" key="9">
    <source>
        <dbReference type="Proteomes" id="UP000807716"/>
    </source>
</evidence>
<dbReference type="PANTHER" id="PTHR35711">
    <property type="entry name" value="EXPRESSED PROTEIN"/>
    <property type="match status" value="1"/>
</dbReference>
<feature type="compositionally biased region" description="Low complexity" evidence="6">
    <location>
        <begin position="57"/>
        <end position="72"/>
    </location>
</feature>
<feature type="domain" description="FYVE-type" evidence="7">
    <location>
        <begin position="1158"/>
        <end position="1194"/>
    </location>
</feature>
<dbReference type="SMART" id="SM00064">
    <property type="entry name" value="FYVE"/>
    <property type="match status" value="1"/>
</dbReference>
<feature type="region of interest" description="Disordered" evidence="6">
    <location>
        <begin position="484"/>
        <end position="631"/>
    </location>
</feature>
<feature type="region of interest" description="Disordered" evidence="6">
    <location>
        <begin position="1417"/>
        <end position="1460"/>
    </location>
</feature>
<feature type="coiled-coil region" evidence="5">
    <location>
        <begin position="428"/>
        <end position="460"/>
    </location>
</feature>
<dbReference type="Pfam" id="PF01363">
    <property type="entry name" value="FYVE"/>
    <property type="match status" value="1"/>
</dbReference>
<feature type="compositionally biased region" description="Gly residues" evidence="6">
    <location>
        <begin position="903"/>
        <end position="912"/>
    </location>
</feature>
<protein>
    <recommendedName>
        <fullName evidence="7">FYVE-type domain-containing protein</fullName>
    </recommendedName>
</protein>
<feature type="compositionally biased region" description="Polar residues" evidence="6">
    <location>
        <begin position="119"/>
        <end position="129"/>
    </location>
</feature>
<feature type="compositionally biased region" description="Polar residues" evidence="6">
    <location>
        <begin position="230"/>
        <end position="241"/>
    </location>
</feature>
<feature type="region of interest" description="Disordered" evidence="6">
    <location>
        <begin position="1"/>
        <end position="132"/>
    </location>
</feature>
<dbReference type="GO" id="GO:0008270">
    <property type="term" value="F:zinc ion binding"/>
    <property type="evidence" value="ECO:0007669"/>
    <property type="project" value="UniProtKB-KW"/>
</dbReference>
<feature type="compositionally biased region" description="Basic residues" evidence="6">
    <location>
        <begin position="1530"/>
        <end position="1560"/>
    </location>
</feature>
<name>A0A9P6TYL8_9FUNG</name>
<feature type="region of interest" description="Disordered" evidence="6">
    <location>
        <begin position="852"/>
        <end position="924"/>
    </location>
</feature>
<evidence type="ECO:0000313" key="8">
    <source>
        <dbReference type="EMBL" id="KAG0252196.1"/>
    </source>
</evidence>
<feature type="region of interest" description="Disordered" evidence="6">
    <location>
        <begin position="389"/>
        <end position="423"/>
    </location>
</feature>
<feature type="compositionally biased region" description="Acidic residues" evidence="6">
    <location>
        <begin position="262"/>
        <end position="299"/>
    </location>
</feature>
<keyword evidence="9" id="KW-1185">Reference proteome</keyword>
<feature type="compositionally biased region" description="Acidic residues" evidence="6">
    <location>
        <begin position="670"/>
        <end position="710"/>
    </location>
</feature>
<sequence length="1789" mass="193204">MTALVSSYTSSGFSTPHSASPRHRTHHHTHQAPPPPPPLVEGLSEGGEGPRFLTSLQQQHQQQQQQQQQQQRHQQHHHQPTNLRGRTHKTASLVSSSPSSGRDDDRQGHMLLPPYPIHHQQQPNQSQKGASVTAATAATSAAVSIARAASTAALKAAALTTLSPTKFADPSVPSPSPCQTTPHHLLSKSNLQSTETTQKDQAIFAHIAERQQQQLHQQDRRHHPHAGNRPQETMPTPSSLARQGHRPTGLPGGDGHLRESVEDSDFEDDGSDEGDYTSESYYDSDEDGEEDEEDSDSDSGDAAVSPRVITSNGTLKIAPSPTERSAQETSQLSQPFRLDQAGSPAAPTAVSRPHTPTLSPSLPPAILHTREQPTLEVVQRAAQVADRCCNGVPPTQLNNSSSSSSSSQHRAHVPVLTHEQQQQQVLLRQQQQQRLAQHQLQNHQHQAQNLHAALLQQQQQQLQHTQAHIMPTVPGSALAPHLPPAPSVTTCSRPPLPPMSKPADLSVHQPSRASVAQEAERITSIVDMTGTVGQDTKGTQATTDPVQSQTGHIVPSGPSGQGLAQQHRPHHIQRQQQEQEQPLPGNSPLPLQPNTPHSQQKQQQQQQQQSQPSPPQPSQKASDSPANQTPSTYVTHRVLPRELTHPHDANGLQSTPTQTLRGDKAHQEHDEDEEEDDYDDEEDEDYSYSEDYDDDEEDEYDEDESDEEGESFNAKGDRQHFATHNGYYRHSRLDVQKRAINKQVVRRSSLSALLGKSSTQQNPRRLPLAGIWTDPGAPGAVQDGIQNGTVGAQRISTNGASVEGSTLDERTVNQPQPSAIHFPAFVTGPRLAETATGRLMVAPASVEAVVVKENTQGSNRPRRTDSGVEVKLSPLCKPVRQTSQLAGDGGSGSTGADSVHSGGDSGNVGGSGKSVAATGTSPVRPVNPTMAYMALPPAADGTLMPVLRIQERRLRAKSEGDAPERRLIEATLSTGAMATTAAYPNANAKTTTTSTPASATNTSLRHMVPAPVNGSVRPRKPLRSSLSCQTLPRAARKSGRKHVSWHHSLFPTERVLRIKPSKPSLGNVSVLPTEGILSQLPSIPVMSDHVKEFHQSIRSLRTLSRIEIAKMSYKQQGRLELTSTVPIAKSPIPSSPWWDPTRWLKGPVQINKSHWKPDNSRKTCAYCFAPFNRWTNPRHHCRKCGDLFCSQCASAEILMDAKNCVYVQQSQLARWSRRVDLQRTASWVDTLPPTHPVRTAIETGMLDANGTMASQHHHHHHSHLGFGGSGSSQGGAFGRKGSLQFGTGGTKKPRLSIFGLFAANGGVGGGGDEEGSAQLSSGAIATGGGAAAAVGSTAAIIAAGSSDGVGWQSSSRRGSLDLSIGGGGLMHEHYHHHQLPKGRLGSAALTWNAGRRSSTSSLLLRSSVMGGTALVASGSAGGNVSSSSSGSGSGGEGSGIGGAGGSGNGSGSGSSSTIPSLAMSRRMSSGGLGEICLARICVGCERELLKVPRKPQQASTLRHTPSQRRHPQEPFRSVGHEKGQELSRQHQQHLQHQHQHHQHQQQQHHHLHQQHHHHTHQQQQQQQQQHHQHAVRRHSPLGQYESTMRSNGVIYSSGSQDRTLEPSHGYFDHEAVGPCGERRQEHGATVVFQQQVSNEQYHFHQQQPQQQPKPQQQEQQQQQQQQKPLYHHTQYQQQCSQQPQRTVQPMPPQNITFASDINPRAGGNGGGNGVHVGGVGEQRAVCGDGHNGGGRSPPHRICNSKQQQKHAETEASCSVGHACSVQGFAMPDAWGPGMELGCTRAEEPL</sequence>
<feature type="region of interest" description="Disordered" evidence="6">
    <location>
        <begin position="1492"/>
        <end position="1577"/>
    </location>
</feature>
<dbReference type="PROSITE" id="PS50178">
    <property type="entry name" value="ZF_FYVE"/>
    <property type="match status" value="1"/>
</dbReference>
<evidence type="ECO:0000259" key="7">
    <source>
        <dbReference type="PROSITE" id="PS50178"/>
    </source>
</evidence>
<dbReference type="Gene3D" id="3.30.40.10">
    <property type="entry name" value="Zinc/RING finger domain, C3HC4 (zinc finger)"/>
    <property type="match status" value="1"/>
</dbReference>
<feature type="compositionally biased region" description="Low complexity" evidence="6">
    <location>
        <begin position="598"/>
        <end position="611"/>
    </location>
</feature>
<evidence type="ECO:0000256" key="6">
    <source>
        <dbReference type="SAM" id="MobiDB-lite"/>
    </source>
</evidence>
<keyword evidence="5" id="KW-0175">Coiled coil</keyword>
<feature type="region of interest" description="Disordered" evidence="6">
    <location>
        <begin position="211"/>
        <end position="365"/>
    </location>
</feature>
<dbReference type="InterPro" id="IPR011011">
    <property type="entry name" value="Znf_FYVE_PHD"/>
</dbReference>
<keyword evidence="2 4" id="KW-0863">Zinc-finger</keyword>
<proteinExistence type="predicted"/>
<feature type="compositionally biased region" description="Polar residues" evidence="6">
    <location>
        <begin position="322"/>
        <end position="334"/>
    </location>
</feature>
<evidence type="ECO:0000256" key="5">
    <source>
        <dbReference type="SAM" id="Coils"/>
    </source>
</evidence>
<dbReference type="Proteomes" id="UP000807716">
    <property type="component" value="Unassembled WGS sequence"/>
</dbReference>
<accession>A0A9P6TYL8</accession>
<feature type="compositionally biased region" description="Gly residues" evidence="6">
    <location>
        <begin position="1706"/>
        <end position="1720"/>
    </location>
</feature>
<evidence type="ECO:0000256" key="4">
    <source>
        <dbReference type="PROSITE-ProRule" id="PRU00091"/>
    </source>
</evidence>
<feature type="compositionally biased region" description="Basic residues" evidence="6">
    <location>
        <begin position="20"/>
        <end position="30"/>
    </location>
</feature>
<keyword evidence="1" id="KW-0479">Metal-binding</keyword>
<comment type="caution">
    <text evidence="8">The sequence shown here is derived from an EMBL/GenBank/DDBJ whole genome shotgun (WGS) entry which is preliminary data.</text>
</comment>
<feature type="region of interest" description="Disordered" evidence="6">
    <location>
        <begin position="1593"/>
        <end position="1612"/>
    </location>
</feature>
<dbReference type="OrthoDB" id="10018316at2759"/>
<dbReference type="InterPro" id="IPR017455">
    <property type="entry name" value="Znf_FYVE-rel"/>
</dbReference>
<dbReference type="PANTHER" id="PTHR35711:SF1">
    <property type="entry name" value="ECTODERMAL, ISOFORM F"/>
    <property type="match status" value="1"/>
</dbReference>
<dbReference type="SUPFAM" id="SSF57903">
    <property type="entry name" value="FYVE/PHD zinc finger"/>
    <property type="match status" value="1"/>
</dbReference>
<feature type="compositionally biased region" description="Polar residues" evidence="6">
    <location>
        <begin position="177"/>
        <end position="197"/>
    </location>
</feature>
<feature type="region of interest" description="Disordered" evidence="6">
    <location>
        <begin position="167"/>
        <end position="197"/>
    </location>
</feature>
<feature type="compositionally biased region" description="Basic and acidic residues" evidence="6">
    <location>
        <begin position="1510"/>
        <end position="1528"/>
    </location>
</feature>
<gene>
    <name evidence="8" type="ORF">DFQ27_008224</name>
</gene>
<feature type="compositionally biased region" description="Polar residues" evidence="6">
    <location>
        <begin position="1"/>
        <end position="15"/>
    </location>
</feature>
<evidence type="ECO:0000256" key="1">
    <source>
        <dbReference type="ARBA" id="ARBA00022723"/>
    </source>
</evidence>
<feature type="compositionally biased region" description="Gly residues" evidence="6">
    <location>
        <begin position="1431"/>
        <end position="1452"/>
    </location>
</feature>
<feature type="compositionally biased region" description="Polar residues" evidence="6">
    <location>
        <begin position="651"/>
        <end position="660"/>
    </location>
</feature>
<dbReference type="InterPro" id="IPR013083">
    <property type="entry name" value="Znf_RING/FYVE/PHD"/>
</dbReference>
<dbReference type="EMBL" id="JAAAJB010000682">
    <property type="protein sequence ID" value="KAG0252196.1"/>
    <property type="molecule type" value="Genomic_DNA"/>
</dbReference>
<feature type="compositionally biased region" description="Polar residues" evidence="6">
    <location>
        <begin position="621"/>
        <end position="631"/>
    </location>
</feature>
<dbReference type="InterPro" id="IPR000306">
    <property type="entry name" value="Znf_FYVE"/>
</dbReference>
<keyword evidence="3" id="KW-0862">Zinc</keyword>
<feature type="region of interest" description="Disordered" evidence="6">
    <location>
        <begin position="1252"/>
        <end position="1285"/>
    </location>
</feature>
<organism evidence="8 9">
    <name type="scientific">Actinomortierella ambigua</name>
    <dbReference type="NCBI Taxonomy" id="1343610"/>
    <lineage>
        <taxon>Eukaryota</taxon>
        <taxon>Fungi</taxon>
        <taxon>Fungi incertae sedis</taxon>
        <taxon>Mucoromycota</taxon>
        <taxon>Mortierellomycotina</taxon>
        <taxon>Mortierellomycetes</taxon>
        <taxon>Mortierellales</taxon>
        <taxon>Mortierellaceae</taxon>
        <taxon>Actinomortierella</taxon>
    </lineage>
</organism>
<feature type="region of interest" description="Disordered" evidence="6">
    <location>
        <begin position="1641"/>
        <end position="1756"/>
    </location>
</feature>